<evidence type="ECO:0000313" key="4">
    <source>
        <dbReference type="Proteomes" id="UP000001036"/>
    </source>
</evidence>
<dbReference type="Gene3D" id="2.40.320.10">
    <property type="entry name" value="Hypothetical Protein Pfu-838710-001"/>
    <property type="match status" value="1"/>
</dbReference>
<dbReference type="PROSITE" id="PS51707">
    <property type="entry name" value="CYTH"/>
    <property type="match status" value="1"/>
</dbReference>
<sequence length="158" mass="18549">MQMPIEIERKFLVVGETWREVPAVYYAQGYLNRDKARTVRVRIANNQAFLTVKGANQGARRCEFEYPIPVPDARELLCLCEQPLIEKYRRNILHAGFVWEVDEFLGENTGLVVAEIELPDESTEFERPDWVGLEVTNDSRYYNANLSRYPYIQWQNND</sequence>
<evidence type="ECO:0000259" key="2">
    <source>
        <dbReference type="PROSITE" id="PS51707"/>
    </source>
</evidence>
<dbReference type="InterPro" id="IPR012042">
    <property type="entry name" value="NeuTTM/CthTTM-like"/>
</dbReference>
<dbReference type="STRING" id="498211.CJA_0739"/>
<dbReference type="InterPro" id="IPR033469">
    <property type="entry name" value="CYTH-like_dom_sf"/>
</dbReference>
<dbReference type="SMART" id="SM01118">
    <property type="entry name" value="CYTH"/>
    <property type="match status" value="1"/>
</dbReference>
<feature type="active site" description="Proton acceptor" evidence="1">
    <location>
        <position position="30"/>
    </location>
</feature>
<dbReference type="HOGENOM" id="CLU_109545_1_0_6"/>
<evidence type="ECO:0000256" key="1">
    <source>
        <dbReference type="PIRSR" id="PIRSR016487-1"/>
    </source>
</evidence>
<dbReference type="PANTHER" id="PTHR40114">
    <property type="entry name" value="SLR0698 PROTEIN"/>
    <property type="match status" value="1"/>
</dbReference>
<feature type="domain" description="CYTH" evidence="2">
    <location>
        <begin position="4"/>
        <end position="148"/>
    </location>
</feature>
<dbReference type="KEGG" id="cja:CJA_0739"/>
<dbReference type="EMBL" id="CP000934">
    <property type="protein sequence ID" value="ACE85948.1"/>
    <property type="molecule type" value="Genomic_DNA"/>
</dbReference>
<accession>B3PK77</accession>
<dbReference type="PIRSF" id="PIRSF016487">
    <property type="entry name" value="CYTH_UCP016487"/>
    <property type="match status" value="1"/>
</dbReference>
<dbReference type="SUPFAM" id="SSF55154">
    <property type="entry name" value="CYTH-like phosphatases"/>
    <property type="match status" value="1"/>
</dbReference>
<dbReference type="eggNOG" id="COG2954">
    <property type="taxonomic scope" value="Bacteria"/>
</dbReference>
<gene>
    <name evidence="3" type="ordered locus">CJA_0739</name>
</gene>
<dbReference type="CDD" id="cd07891">
    <property type="entry name" value="CYTH-like_CthTTM-like_1"/>
    <property type="match status" value="1"/>
</dbReference>
<dbReference type="Pfam" id="PF01928">
    <property type="entry name" value="CYTH"/>
    <property type="match status" value="1"/>
</dbReference>
<dbReference type="PANTHER" id="PTHR40114:SF1">
    <property type="entry name" value="SLR0698 PROTEIN"/>
    <property type="match status" value="1"/>
</dbReference>
<keyword evidence="4" id="KW-1185">Reference proteome</keyword>
<dbReference type="Proteomes" id="UP000001036">
    <property type="component" value="Chromosome"/>
</dbReference>
<evidence type="ECO:0000313" key="3">
    <source>
        <dbReference type="EMBL" id="ACE85948.1"/>
    </source>
</evidence>
<organism evidence="3 4">
    <name type="scientific">Cellvibrio japonicus (strain Ueda107)</name>
    <name type="common">Pseudomonas fluorescens subsp. cellulosa</name>
    <dbReference type="NCBI Taxonomy" id="498211"/>
    <lineage>
        <taxon>Bacteria</taxon>
        <taxon>Pseudomonadati</taxon>
        <taxon>Pseudomonadota</taxon>
        <taxon>Gammaproteobacteria</taxon>
        <taxon>Cellvibrionales</taxon>
        <taxon>Cellvibrionaceae</taxon>
        <taxon>Cellvibrio</taxon>
    </lineage>
</organism>
<protein>
    <submittedName>
        <fullName evidence="3">Adenylate cyclase</fullName>
    </submittedName>
</protein>
<proteinExistence type="predicted"/>
<name>B3PK77_CELJU</name>
<dbReference type="InterPro" id="IPR023577">
    <property type="entry name" value="CYTH_domain"/>
</dbReference>
<reference evidence="3 4" key="1">
    <citation type="journal article" date="2008" name="J. Bacteriol.">
        <title>Insights into plant cell wall degradation from the genome sequence of the soil bacterium Cellvibrio japonicus.</title>
        <authorList>
            <person name="Deboy R.T."/>
            <person name="Mongodin E.F."/>
            <person name="Fouts D.E."/>
            <person name="Tailford L.E."/>
            <person name="Khouri H."/>
            <person name="Emerson J.B."/>
            <person name="Mohamoud Y."/>
            <person name="Watkins K."/>
            <person name="Henrissat B."/>
            <person name="Gilbert H.J."/>
            <person name="Nelson K.E."/>
        </authorList>
    </citation>
    <scope>NUCLEOTIDE SEQUENCE [LARGE SCALE GENOMIC DNA]</scope>
    <source>
        <strain evidence="3 4">Ueda107</strain>
    </source>
</reference>
<dbReference type="AlphaFoldDB" id="B3PK77"/>